<evidence type="ECO:0000313" key="3">
    <source>
        <dbReference type="EMBL" id="NOK36992.1"/>
    </source>
</evidence>
<evidence type="ECO:0000313" key="4">
    <source>
        <dbReference type="Proteomes" id="UP000563426"/>
    </source>
</evidence>
<evidence type="ECO:0000256" key="2">
    <source>
        <dbReference type="SAM" id="SignalP"/>
    </source>
</evidence>
<gene>
    <name evidence="3" type="ORF">HMI49_27685</name>
</gene>
<feature type="signal peptide" evidence="2">
    <location>
        <begin position="1"/>
        <end position="27"/>
    </location>
</feature>
<feature type="chain" id="PRO_5030866020" description="Cell envelope biogenesis protein OmpA" evidence="2">
    <location>
        <begin position="28"/>
        <end position="331"/>
    </location>
</feature>
<dbReference type="SUPFAM" id="SSF103647">
    <property type="entry name" value="TSP type-3 repeat"/>
    <property type="match status" value="1"/>
</dbReference>
<evidence type="ECO:0000256" key="1">
    <source>
        <dbReference type="SAM" id="MobiDB-lite"/>
    </source>
</evidence>
<dbReference type="InterPro" id="IPR021655">
    <property type="entry name" value="Put_metal-bd"/>
</dbReference>
<feature type="compositionally biased region" description="Acidic residues" evidence="1">
    <location>
        <begin position="298"/>
        <end position="308"/>
    </location>
</feature>
<dbReference type="InterPro" id="IPR028974">
    <property type="entry name" value="TSP_type-3_rpt"/>
</dbReference>
<evidence type="ECO:0008006" key="5">
    <source>
        <dbReference type="Google" id="ProtNLM"/>
    </source>
</evidence>
<dbReference type="SUPFAM" id="SSF49265">
    <property type="entry name" value="Fibronectin type III"/>
    <property type="match status" value="1"/>
</dbReference>
<name>A0A7Y4KNE1_9BACT</name>
<dbReference type="GO" id="GO:0005509">
    <property type="term" value="F:calcium ion binding"/>
    <property type="evidence" value="ECO:0007669"/>
    <property type="project" value="InterPro"/>
</dbReference>
<dbReference type="Proteomes" id="UP000563426">
    <property type="component" value="Unassembled WGS sequence"/>
</dbReference>
<keyword evidence="4" id="KW-1185">Reference proteome</keyword>
<dbReference type="InterPro" id="IPR036116">
    <property type="entry name" value="FN3_sf"/>
</dbReference>
<proteinExistence type="predicted"/>
<comment type="caution">
    <text evidence="3">The sequence shown here is derived from an EMBL/GenBank/DDBJ whole genome shotgun (WGS) entry which is preliminary data.</text>
</comment>
<accession>A0A7Y4KNE1</accession>
<organism evidence="3 4">
    <name type="scientific">Corallococcus exercitus</name>
    <dbReference type="NCBI Taxonomy" id="2316736"/>
    <lineage>
        <taxon>Bacteria</taxon>
        <taxon>Pseudomonadati</taxon>
        <taxon>Myxococcota</taxon>
        <taxon>Myxococcia</taxon>
        <taxon>Myxococcales</taxon>
        <taxon>Cystobacterineae</taxon>
        <taxon>Myxococcaceae</taxon>
        <taxon>Corallococcus</taxon>
    </lineage>
</organism>
<protein>
    <recommendedName>
        <fullName evidence="5">Cell envelope biogenesis protein OmpA</fullName>
    </recommendedName>
</protein>
<dbReference type="RefSeq" id="WP_171437158.1">
    <property type="nucleotide sequence ID" value="NZ_JABFJV010000197.1"/>
</dbReference>
<dbReference type="EMBL" id="JABFJV010000197">
    <property type="protein sequence ID" value="NOK36992.1"/>
    <property type="molecule type" value="Genomic_DNA"/>
</dbReference>
<reference evidence="3 4" key="1">
    <citation type="submission" date="2020-05" db="EMBL/GenBank/DDBJ databases">
        <authorList>
            <person name="Whitworth D."/>
        </authorList>
    </citation>
    <scope>NUCLEOTIDE SEQUENCE [LARGE SCALE GENOMIC DNA]</scope>
    <source>
        <strain evidence="3 4">AB043B</strain>
    </source>
</reference>
<dbReference type="Pfam" id="PF11617">
    <property type="entry name" value="Cu-binding_MopE"/>
    <property type="match status" value="1"/>
</dbReference>
<dbReference type="Gene3D" id="4.10.1080.10">
    <property type="entry name" value="TSP type-3 repeat"/>
    <property type="match status" value="1"/>
</dbReference>
<keyword evidence="2" id="KW-0732">Signal</keyword>
<dbReference type="AlphaFoldDB" id="A0A7Y4KNE1"/>
<sequence length="331" mass="35005">MFRNRLQALSSLSLLLAVAGGATSAEAATTGTVTVLFKNTGVGKFGPSNQVYVYADADFNSYDKTLYGPTTTVGPGQTFTVQFSGLYVWSGFQGIYRFEVRYPDTTSTTATVISGLKFTGPGNWYVSSLGVTSYNPGAAYSLPIANQAPPAPTLTYCYPDSPDTTTMLYTAWSLPPRPTDFDRIVLERAPAGSSTWTVIKTFAYWGASYNSDPGRAPGSTYQYRVALYDRYDAGSYSNVKQCTTQTGDSDQDGYVSTNYGGNDCNDSDASIHPGATETPGDGIDQDCDGADLPAVVDSDGDGIADDVDNCPAVPNADQADTDQDGVGDACA</sequence>
<feature type="region of interest" description="Disordered" evidence="1">
    <location>
        <begin position="265"/>
        <end position="331"/>
    </location>
</feature>